<protein>
    <recommendedName>
        <fullName evidence="13">PDZ domain-containing protein 8</fullName>
    </recommendedName>
</protein>
<dbReference type="Proteomes" id="UP001359485">
    <property type="component" value="Unassembled WGS sequence"/>
</dbReference>
<feature type="compositionally biased region" description="Polar residues" evidence="8">
    <location>
        <begin position="467"/>
        <end position="478"/>
    </location>
</feature>
<evidence type="ECO:0000256" key="6">
    <source>
        <dbReference type="ARBA" id="ARBA00023121"/>
    </source>
</evidence>
<gene>
    <name evidence="11" type="ORF">RUM44_013470</name>
</gene>
<evidence type="ECO:0000256" key="4">
    <source>
        <dbReference type="ARBA" id="ARBA00022833"/>
    </source>
</evidence>
<evidence type="ECO:0008006" key="13">
    <source>
        <dbReference type="Google" id="ProtNLM"/>
    </source>
</evidence>
<feature type="compositionally biased region" description="Low complexity" evidence="8">
    <location>
        <begin position="438"/>
        <end position="453"/>
    </location>
</feature>
<feature type="domain" description="SMP-LTD" evidence="10">
    <location>
        <begin position="73"/>
        <end position="256"/>
    </location>
</feature>
<keyword evidence="2" id="KW-0813">Transport</keyword>
<evidence type="ECO:0000256" key="5">
    <source>
        <dbReference type="ARBA" id="ARBA00023055"/>
    </source>
</evidence>
<dbReference type="InterPro" id="IPR002219">
    <property type="entry name" value="PKC_DAG/PE"/>
</dbReference>
<feature type="domain" description="Phorbol-ester/DAG-type" evidence="9">
    <location>
        <begin position="626"/>
        <end position="676"/>
    </location>
</feature>
<evidence type="ECO:0000256" key="7">
    <source>
        <dbReference type="ARBA" id="ARBA00023136"/>
    </source>
</evidence>
<keyword evidence="3" id="KW-0479">Metal-binding</keyword>
<sequence>MFLSWILVVLFSFLLGVVVTLIVQYYIFVKHFVQQEVVHSEKKSKSEPFQLPKVLLDVIHCNQLVTKETCIALNLLLQFLFHELRDTEKVRLWFRKKLCLEFEELLSRSAIGKMVGNIRILEIDLGSEFPVINGVSIDDVAVNKDHSHIDTLDLKLDVNYSGGFRLVVEANMLLGKAALISIKVNELYGEGRLQFTRLPYSHWSFAFCNEPNVQLQVESHFQGRPFHQITNFISNQIKKSLRKKHTLPNYKIRYKPFFNATENVSQAMSVPPGQVQVILHKVSRLNEVAAENSEVYCTTGLDHLPWIEIVNYGKASYYVLDIVVTKKKHQGFSFLFRQEFLEEKSQVCVVLEEMKPGVSGNQDSLCRDDIILSVDGKKVSSVNQAQKFIKSAAFQFTVRVERKIRTKLIEENSSEDIVDPLSPTAFCGLRKRKESESESGSSSPTASASGSPAHRIDGKRLPDGGKSFSTCQKGTSSEESADGATKLLKTGVRPNRQIILFDHYFTFQVKGDERFLNINVRYKDADMKDNLLGFINIPLVEVQNASDTLRCLKLKPPDMFSASNIRSHKLLSHNGFIPLLCYGDIVLTLQFYPSVESPFKSVPEIIEPTLTPEAEIAPGFLYEEKKHDFIKTHFQTSTQCEFCGKKIWLKDAEKCRDCDMTCHKKCVVKCKAETICTPRRESTLAGLGTDEEVLRATLDAEGAASSRESTPQPTPTKKRLGNLLATVASASRGLKRVGSANNLALPGDSLQNSQSRSLPPSPQQSPGPSRKASLPLDLNEEIAPLLQALMKHGSDQDEVMDFAKETGKTLYEELDLIERRDKINEMLNQLKGLINEETEIRFSLVKEEQIEKDATNKAKIAFLIGKSDEKVQALTVLMMHFCSGLQHIQDLEDQEKENKNLQEFNVFSASGGIAE</sequence>
<dbReference type="SUPFAM" id="SSF49562">
    <property type="entry name" value="C2 domain (Calcium/lipid-binding domain, CaLB)"/>
    <property type="match status" value="1"/>
</dbReference>
<dbReference type="PROSITE" id="PS51847">
    <property type="entry name" value="SMP"/>
    <property type="match status" value="1"/>
</dbReference>
<dbReference type="PROSITE" id="PS00479">
    <property type="entry name" value="ZF_DAG_PE_1"/>
    <property type="match status" value="1"/>
</dbReference>
<evidence type="ECO:0000259" key="10">
    <source>
        <dbReference type="PROSITE" id="PS51847"/>
    </source>
</evidence>
<name>A0ABR1BGG5_POLSC</name>
<dbReference type="SUPFAM" id="SSF50156">
    <property type="entry name" value="PDZ domain-like"/>
    <property type="match status" value="1"/>
</dbReference>
<proteinExistence type="predicted"/>
<dbReference type="InterPro" id="IPR046349">
    <property type="entry name" value="C1-like_sf"/>
</dbReference>
<evidence type="ECO:0000313" key="11">
    <source>
        <dbReference type="EMBL" id="KAK6641755.1"/>
    </source>
</evidence>
<dbReference type="EMBL" id="JAWJWF010000001">
    <property type="protein sequence ID" value="KAK6641755.1"/>
    <property type="molecule type" value="Genomic_DNA"/>
</dbReference>
<dbReference type="InterPro" id="IPR035892">
    <property type="entry name" value="C2_domain_sf"/>
</dbReference>
<evidence type="ECO:0000259" key="9">
    <source>
        <dbReference type="PROSITE" id="PS50081"/>
    </source>
</evidence>
<keyword evidence="7" id="KW-0472">Membrane</keyword>
<dbReference type="InterPro" id="IPR039275">
    <property type="entry name" value="PDZD8"/>
</dbReference>
<feature type="compositionally biased region" description="Basic and acidic residues" evidence="8">
    <location>
        <begin position="454"/>
        <end position="463"/>
    </location>
</feature>
<dbReference type="Gene3D" id="2.30.42.10">
    <property type="match status" value="1"/>
</dbReference>
<reference evidence="11 12" key="1">
    <citation type="submission" date="2023-09" db="EMBL/GenBank/DDBJ databases">
        <title>Genomes of two closely related lineages of the louse Polyplax serrata with different host specificities.</title>
        <authorList>
            <person name="Martinu J."/>
            <person name="Tarabai H."/>
            <person name="Stefka J."/>
            <person name="Hypsa V."/>
        </authorList>
    </citation>
    <scope>NUCLEOTIDE SEQUENCE [LARGE SCALE GENOMIC DNA]</scope>
    <source>
        <strain evidence="11">98ZLc_SE</strain>
    </source>
</reference>
<dbReference type="Gene3D" id="3.30.60.20">
    <property type="match status" value="1"/>
</dbReference>
<evidence type="ECO:0000256" key="3">
    <source>
        <dbReference type="ARBA" id="ARBA00022723"/>
    </source>
</evidence>
<dbReference type="PANTHER" id="PTHR21519">
    <property type="entry name" value="PDZ DOMAIN-CONTAINING PROTEIN 8"/>
    <property type="match status" value="1"/>
</dbReference>
<feature type="region of interest" description="Disordered" evidence="8">
    <location>
        <begin position="740"/>
        <end position="774"/>
    </location>
</feature>
<evidence type="ECO:0000256" key="1">
    <source>
        <dbReference type="ARBA" id="ARBA00004370"/>
    </source>
</evidence>
<dbReference type="PROSITE" id="PS50081">
    <property type="entry name" value="ZF_DAG_PE_2"/>
    <property type="match status" value="1"/>
</dbReference>
<dbReference type="SMART" id="SM00109">
    <property type="entry name" value="C1"/>
    <property type="match status" value="1"/>
</dbReference>
<keyword evidence="6" id="KW-0446">Lipid-binding</keyword>
<dbReference type="InterPro" id="IPR031468">
    <property type="entry name" value="SMP_LBD"/>
</dbReference>
<organism evidence="11 12">
    <name type="scientific">Polyplax serrata</name>
    <name type="common">Common mouse louse</name>
    <dbReference type="NCBI Taxonomy" id="468196"/>
    <lineage>
        <taxon>Eukaryota</taxon>
        <taxon>Metazoa</taxon>
        <taxon>Ecdysozoa</taxon>
        <taxon>Arthropoda</taxon>
        <taxon>Hexapoda</taxon>
        <taxon>Insecta</taxon>
        <taxon>Pterygota</taxon>
        <taxon>Neoptera</taxon>
        <taxon>Paraneoptera</taxon>
        <taxon>Psocodea</taxon>
        <taxon>Troctomorpha</taxon>
        <taxon>Phthiraptera</taxon>
        <taxon>Anoplura</taxon>
        <taxon>Polyplacidae</taxon>
        <taxon>Polyplax</taxon>
    </lineage>
</organism>
<dbReference type="CDD" id="cd20825">
    <property type="entry name" value="C1_PDZD8"/>
    <property type="match status" value="1"/>
</dbReference>
<accession>A0ABR1BGG5</accession>
<evidence type="ECO:0000313" key="12">
    <source>
        <dbReference type="Proteomes" id="UP001359485"/>
    </source>
</evidence>
<dbReference type="InterPro" id="IPR036034">
    <property type="entry name" value="PDZ_sf"/>
</dbReference>
<keyword evidence="4" id="KW-0862">Zinc</keyword>
<keyword evidence="5" id="KW-0445">Lipid transport</keyword>
<feature type="compositionally biased region" description="Low complexity" evidence="8">
    <location>
        <begin position="749"/>
        <end position="758"/>
    </location>
</feature>
<evidence type="ECO:0000256" key="2">
    <source>
        <dbReference type="ARBA" id="ARBA00022448"/>
    </source>
</evidence>
<dbReference type="Pfam" id="PF26547">
    <property type="entry name" value="PDZD8_N"/>
    <property type="match status" value="1"/>
</dbReference>
<dbReference type="InterPro" id="IPR058801">
    <property type="entry name" value="PDZD8_N"/>
</dbReference>
<dbReference type="PANTHER" id="PTHR21519:SF1">
    <property type="entry name" value="PDZ DOMAIN-CONTAINING PROTEIN 8"/>
    <property type="match status" value="1"/>
</dbReference>
<comment type="subcellular location">
    <subcellularLocation>
        <location evidence="1">Membrane</location>
    </subcellularLocation>
</comment>
<comment type="caution">
    <text evidence="11">The sequence shown here is derived from an EMBL/GenBank/DDBJ whole genome shotgun (WGS) entry which is preliminary data.</text>
</comment>
<keyword evidence="12" id="KW-1185">Reference proteome</keyword>
<dbReference type="CDD" id="cd21674">
    <property type="entry name" value="SMP_PDZD8"/>
    <property type="match status" value="1"/>
</dbReference>
<feature type="region of interest" description="Disordered" evidence="8">
    <location>
        <begin position="700"/>
        <end position="721"/>
    </location>
</feature>
<evidence type="ECO:0000256" key="8">
    <source>
        <dbReference type="SAM" id="MobiDB-lite"/>
    </source>
</evidence>
<feature type="region of interest" description="Disordered" evidence="8">
    <location>
        <begin position="430"/>
        <end position="483"/>
    </location>
</feature>
<dbReference type="SUPFAM" id="SSF57889">
    <property type="entry name" value="Cysteine-rich domain"/>
    <property type="match status" value="1"/>
</dbReference>